<comment type="caution">
    <text evidence="2">The sequence shown here is derived from an EMBL/GenBank/DDBJ whole genome shotgun (WGS) entry which is preliminary data.</text>
</comment>
<dbReference type="RefSeq" id="WP_349115862.1">
    <property type="nucleotide sequence ID" value="NZ_JBBNFM010000003.1"/>
</dbReference>
<dbReference type="PANTHER" id="PTHR45661">
    <property type="entry name" value="SURFACE ANTIGEN"/>
    <property type="match status" value="1"/>
</dbReference>
<dbReference type="InterPro" id="IPR032675">
    <property type="entry name" value="LRR_dom_sf"/>
</dbReference>
<proteinExistence type="predicted"/>
<dbReference type="InterPro" id="IPR006626">
    <property type="entry name" value="PbH1"/>
</dbReference>
<keyword evidence="3" id="KW-1185">Reference proteome</keyword>
<dbReference type="PANTHER" id="PTHR45661:SF3">
    <property type="entry name" value="IG-LIKE DOMAIN-CONTAINING PROTEIN"/>
    <property type="match status" value="1"/>
</dbReference>
<reference evidence="2 3" key="1">
    <citation type="submission" date="2024-04" db="EMBL/GenBank/DDBJ databases">
        <title>Human intestinal bacterial collection.</title>
        <authorList>
            <person name="Pauvert C."/>
            <person name="Hitch T.C.A."/>
            <person name="Clavel T."/>
        </authorList>
    </citation>
    <scope>NUCLEOTIDE SEQUENCE [LARGE SCALE GENOMIC DNA]</scope>
    <source>
        <strain evidence="2 3">CLA-AA-H141</strain>
    </source>
</reference>
<dbReference type="Gene3D" id="2.60.40.1080">
    <property type="match status" value="1"/>
</dbReference>
<dbReference type="SUPFAM" id="SSF49373">
    <property type="entry name" value="Invasin/intimin cell-adhesion fragments"/>
    <property type="match status" value="1"/>
</dbReference>
<protein>
    <submittedName>
        <fullName evidence="2">Leucine-rich repeat protein</fullName>
    </submittedName>
</protein>
<evidence type="ECO:0000313" key="3">
    <source>
        <dbReference type="Proteomes" id="UP001482186"/>
    </source>
</evidence>
<dbReference type="Proteomes" id="UP001482186">
    <property type="component" value="Unassembled WGS sequence"/>
</dbReference>
<dbReference type="Gene3D" id="2.60.40.3630">
    <property type="match status" value="1"/>
</dbReference>
<dbReference type="Pfam" id="PF13306">
    <property type="entry name" value="LRR_5"/>
    <property type="match status" value="1"/>
</dbReference>
<dbReference type="InterPro" id="IPR026906">
    <property type="entry name" value="LRR_5"/>
</dbReference>
<evidence type="ECO:0000313" key="2">
    <source>
        <dbReference type="EMBL" id="MEQ2453551.1"/>
    </source>
</evidence>
<evidence type="ECO:0000256" key="1">
    <source>
        <dbReference type="SAM" id="Phobius"/>
    </source>
</evidence>
<dbReference type="InterPro" id="IPR053139">
    <property type="entry name" value="Surface_bspA-like"/>
</dbReference>
<accession>A0ABV1EG36</accession>
<feature type="transmembrane region" description="Helical" evidence="1">
    <location>
        <begin position="12"/>
        <end position="32"/>
    </location>
</feature>
<keyword evidence="1" id="KW-1133">Transmembrane helix</keyword>
<gene>
    <name evidence="2" type="ORF">AAAT04_05745</name>
</gene>
<sequence>MKQKIKFVKRFMSVVVAAVMVFATVAGIGNFFPNIKSEAATRQTLYICDIKSGGFSANYAGYTRLSSDGNAGNVNRGCGKGSDEYIWVKTTTDPAQAYTRIWSVWQNNSGTSSSLDGYSVERKTGDLNDGVGSKSGYIYIYATKDRNAGDPISSLGIWNDTDKKLQYAGGNSGSSLKSQNAERVENVDSNWNKIDGDLNKNAGGAYIYLYCKRAPYVIPNDIRITFDGEYHRGYVESKTSGVSISYDNTGMYQVGSNTTKYAVSKSGMETAYGTFTNTITDPYGYDKYTKLEEGLWLGVKSTAETATKDDYSYSETDGLTIKSDKEMILFGTKSGKVMKGQIKAAGDIDVNLAIRSLTITRNTQGAAITVNPAEGKTVTITAYGTNNLTSSGAYAAIQKNGSGKLVLTSTTKGTINATAGNNATYGAAGIGGGTDKTLKVVSNIEINGNVIIKARGSQPSNESYASYGAAGIGSQYNMPVDGIRISENADVTAIGANGAAGIGSGANADAANIEIAGGIVNATAGSGTIGSKNIGGAGIGSGAYINDEAKLASGITISGGTVIATGGDGGAGIGSGSDVEATEIKVTGGVVKKATGGTDAAGVGSGANAKVSYIMISGGTVTAVGGANGAGIGSGLAGAASDIYISGNVVVTVTAGTDGAGIGSGKNASVDNINIYLEYAGNLSVDGTENGAGIGSGATDTVSEATNINISNTGFISIRARGNGAGIGAGLNSETRDINIIGEVVETKAKLIVIAANGPAIGAYAGDVKNVNVLTDATVNLSAENGIAVGALNGSSASDITIIGDNICGAKAEDVPVLGTVSNSVLFVGKTYEVYGTATIRKSTHIKAGTTLELPSSSKLIIPKDVELVVDPQHDDVLPGALVWAADSDAQLIINGTLTVKGTMAMDSEYGIIVLNGSLNLEENANIYGKFFMNGKYTGNGVITKGKNQTPEEGEIAVYLELDIDDGVTYNAKGNLAENQLIIDESSLEDTTTGTYAINNIVAHDGFQITDILLDGKSIINDSSYVTKNQETGEYNVVLSVSEYRGETIKFAVKAKSTVESISIERFPNKTAFAKGAEFDLNGLKVVKTYKNKKTAPVDIDKELKVTGYDMNSVSAQTVTLQYIADDRYSDDITASYEITVFDFAGLNKEKTTLTAGGESFVATDVDNAEHVVKFALGKNVGDISALKDKIRLQVQGFTNSVGQIDFVSSEVVGQNAVEATYVADIYVDKAKTVVIQYTIVITQPTLYYDLAEAAVAVNGEYTYDGTQQTPDKENIEVTIDGAVVPDDQYTVEYGENVNAGTGRLTIKGDGIHTTNSKEETFTIAKAKLKNIDALVRSNEFTVQNDVKHELQIEFGEIEGLAADEYTVSYKKISDQSNIVANVSNGVITTAYDTSYSKAGTAEIAVNVTIKDSAVNYYADSELSHSINVTLTKYVKGTNITITSDSDDFAWDASAGEYKVTLYKGEKIWIDAKLNDGSTDVIDYKVAEGDEEIAACDGITISALGKGSAIITASTGKGATTKRIAVTVLPTTRLELTGTETYEKVFGDSAFTLDVALKDAALESKLSALRYVSADPEVAAVDETGKVTITGCGETTITVTSYTEERAYTSDEYVVIIKVKAPHTKHIKDNGTRVEPTCEKNGSITYRCTECNEVMATEELKATGHTWDKGKVTTQPTTKTEGVKTYTCSVCKKTRTEPIAKLQEPTPVKPTPEKPIVKPLKKGDVVSDDSKAAKVQVISTSKKTVAYKAPVNKKAKTVSIPATVKIRGKKYKVTQISEGAFKNNKKVTKVTIGSNVSKISKNAFNGAIKLKTVTMGQNVTEIGAYAFKGCKVLTGITLPAKTTKIGDQAFSGCKKLKTITIKSSKITSKKLSKNAFKGITKVTTIKVPKKKVSSYQKLFKSKGLSSKVKVTK</sequence>
<keyword evidence="1" id="KW-0812">Transmembrane</keyword>
<dbReference type="EMBL" id="JBBNFM010000003">
    <property type="protein sequence ID" value="MEQ2453551.1"/>
    <property type="molecule type" value="Genomic_DNA"/>
</dbReference>
<dbReference type="InterPro" id="IPR008964">
    <property type="entry name" value="Invasin/intimin_cell_adhesion"/>
</dbReference>
<keyword evidence="1" id="KW-0472">Membrane</keyword>
<dbReference type="SUPFAM" id="SSF52058">
    <property type="entry name" value="L domain-like"/>
    <property type="match status" value="1"/>
</dbReference>
<dbReference type="Gene3D" id="3.80.10.10">
    <property type="entry name" value="Ribonuclease Inhibitor"/>
    <property type="match status" value="1"/>
</dbReference>
<name>A0ABV1EG36_9FIRM</name>
<organism evidence="2 3">
    <name type="scientific">Coprococcus ammoniilyticus</name>
    <dbReference type="NCBI Taxonomy" id="2981785"/>
    <lineage>
        <taxon>Bacteria</taxon>
        <taxon>Bacillati</taxon>
        <taxon>Bacillota</taxon>
        <taxon>Clostridia</taxon>
        <taxon>Lachnospirales</taxon>
        <taxon>Lachnospiraceae</taxon>
        <taxon>Coprococcus</taxon>
    </lineage>
</organism>
<dbReference type="SMART" id="SM00710">
    <property type="entry name" value="PbH1"/>
    <property type="match status" value="5"/>
</dbReference>